<dbReference type="AlphaFoldDB" id="A0A1H0GGC9"/>
<accession>A0A1H0GGC9</accession>
<dbReference type="RefSeq" id="WP_091719450.1">
    <property type="nucleotide sequence ID" value="NZ_FNHS01000014.1"/>
</dbReference>
<dbReference type="Proteomes" id="UP000198704">
    <property type="component" value="Unassembled WGS sequence"/>
</dbReference>
<name>A0A1H0GGC9_9HYPH</name>
<reference evidence="3" key="1">
    <citation type="submission" date="2016-10" db="EMBL/GenBank/DDBJ databases">
        <authorList>
            <person name="Varghese N."/>
            <person name="Submissions S."/>
        </authorList>
    </citation>
    <scope>NUCLEOTIDE SEQUENCE [LARGE SCALE GENOMIC DNA]</scope>
    <source>
        <strain evidence="3">BL47</strain>
    </source>
</reference>
<dbReference type="SUPFAM" id="SSF51735">
    <property type="entry name" value="NAD(P)-binding Rossmann-fold domains"/>
    <property type="match status" value="1"/>
</dbReference>
<dbReference type="Gene3D" id="3.40.50.720">
    <property type="entry name" value="NAD(P)-binding Rossmann-like Domain"/>
    <property type="match status" value="1"/>
</dbReference>
<proteinExistence type="predicted"/>
<dbReference type="Gene3D" id="3.90.25.10">
    <property type="entry name" value="UDP-galactose 4-epimerase, domain 1"/>
    <property type="match status" value="1"/>
</dbReference>
<dbReference type="InterPro" id="IPR013445">
    <property type="entry name" value="CDP_4_6_deHydtase"/>
</dbReference>
<organism evidence="2 3">
    <name type="scientific">Methylobacterium phyllostachyos</name>
    <dbReference type="NCBI Taxonomy" id="582672"/>
    <lineage>
        <taxon>Bacteria</taxon>
        <taxon>Pseudomonadati</taxon>
        <taxon>Pseudomonadota</taxon>
        <taxon>Alphaproteobacteria</taxon>
        <taxon>Hyphomicrobiales</taxon>
        <taxon>Methylobacteriaceae</taxon>
        <taxon>Methylobacterium</taxon>
    </lineage>
</organism>
<gene>
    <name evidence="2" type="ORF">SAMN05216360_11475</name>
</gene>
<dbReference type="PANTHER" id="PTHR43000">
    <property type="entry name" value="DTDP-D-GLUCOSE 4,6-DEHYDRATASE-RELATED"/>
    <property type="match status" value="1"/>
</dbReference>
<dbReference type="InterPro" id="IPR036291">
    <property type="entry name" value="NAD(P)-bd_dom_sf"/>
</dbReference>
<dbReference type="Pfam" id="PF16363">
    <property type="entry name" value="GDP_Man_Dehyd"/>
    <property type="match status" value="1"/>
</dbReference>
<evidence type="ECO:0000313" key="2">
    <source>
        <dbReference type="EMBL" id="SDO05938.1"/>
    </source>
</evidence>
<protein>
    <submittedName>
        <fullName evidence="2">CDP-glucose 4,6-dehydratase</fullName>
    </submittedName>
</protein>
<dbReference type="STRING" id="582672.SAMN05216360_11475"/>
<dbReference type="EMBL" id="FNHS01000014">
    <property type="protein sequence ID" value="SDO05938.1"/>
    <property type="molecule type" value="Genomic_DNA"/>
</dbReference>
<dbReference type="InterPro" id="IPR016040">
    <property type="entry name" value="NAD(P)-bd_dom"/>
</dbReference>
<sequence length="366" mass="39824">MTLERYRGTRVLVTGHTGFKGAWLVAWLLDQGADVMGLALAPPDDRPNLFRDLGLAERIQSRVADIREAEAVSTAIEAFQPQIIFHLAAQALVRQSYAAPLETFAINVMGTAHVLEAARKATSVVAVVCVTSDKCYENREWVWGYRETDPLGGKDPYSASKAAAEIIAGSYRQALVEGSHLRLATARGGNVIGGGDWSDDRIVPDLVRAIQARSPLVLRHPAAVRPWQHVLELLHGYLLLGERLLAADDAAVGAWNFGPARANEIPVRQLIDQALARWGGDPIAVRVEASPLSEAGILKLDAAKAEAGLGWRPLLSLADTVRLTMDWYRGYHERPASARALVEAQIADYRRLAGTDSHARNDEALA</sequence>
<evidence type="ECO:0000259" key="1">
    <source>
        <dbReference type="Pfam" id="PF16363"/>
    </source>
</evidence>
<dbReference type="OrthoDB" id="9801785at2"/>
<keyword evidence="3" id="KW-1185">Reference proteome</keyword>
<feature type="domain" description="NAD(P)-binding" evidence="1">
    <location>
        <begin position="12"/>
        <end position="322"/>
    </location>
</feature>
<evidence type="ECO:0000313" key="3">
    <source>
        <dbReference type="Proteomes" id="UP000198704"/>
    </source>
</evidence>
<dbReference type="NCBIfam" id="TIGR02622">
    <property type="entry name" value="CDP_4_6_dhtase"/>
    <property type="match status" value="1"/>
</dbReference>